<dbReference type="NCBIfam" id="TIGR01444">
    <property type="entry name" value="fkbM_fam"/>
    <property type="match status" value="1"/>
</dbReference>
<dbReference type="CDD" id="cd02440">
    <property type="entry name" value="AdoMet_MTases"/>
    <property type="match status" value="1"/>
</dbReference>
<dbReference type="EMBL" id="RMBX01000003">
    <property type="protein sequence ID" value="RPD41916.1"/>
    <property type="molecule type" value="Genomic_DNA"/>
</dbReference>
<proteinExistence type="predicted"/>
<dbReference type="InterPro" id="IPR052514">
    <property type="entry name" value="SAM-dependent_MTase"/>
</dbReference>
<dbReference type="InterPro" id="IPR029063">
    <property type="entry name" value="SAM-dependent_MTases_sf"/>
</dbReference>
<dbReference type="OrthoDB" id="9785375at2"/>
<keyword evidence="2" id="KW-0808">Transferase</keyword>
<evidence type="ECO:0000259" key="1">
    <source>
        <dbReference type="Pfam" id="PF05050"/>
    </source>
</evidence>
<dbReference type="Pfam" id="PF05050">
    <property type="entry name" value="Methyltransf_21"/>
    <property type="match status" value="1"/>
</dbReference>
<dbReference type="SUPFAM" id="SSF53335">
    <property type="entry name" value="S-adenosyl-L-methionine-dependent methyltransferases"/>
    <property type="match status" value="1"/>
</dbReference>
<feature type="domain" description="Methyltransferase FkbM" evidence="1">
    <location>
        <begin position="92"/>
        <end position="241"/>
    </location>
</feature>
<evidence type="ECO:0000313" key="2">
    <source>
        <dbReference type="EMBL" id="RPD41916.1"/>
    </source>
</evidence>
<evidence type="ECO:0000313" key="3">
    <source>
        <dbReference type="Proteomes" id="UP000279089"/>
    </source>
</evidence>
<gene>
    <name evidence="2" type="ORF">EG028_07070</name>
</gene>
<dbReference type="GO" id="GO:0008168">
    <property type="term" value="F:methyltransferase activity"/>
    <property type="evidence" value="ECO:0007669"/>
    <property type="project" value="UniProtKB-KW"/>
</dbReference>
<dbReference type="Gene3D" id="3.40.50.150">
    <property type="entry name" value="Vaccinia Virus protein VP39"/>
    <property type="match status" value="1"/>
</dbReference>
<sequence length="276" mass="31347">MYTLMASRSVFSIAAEGILKKFRKPSATGERLSFWTEKYLKHLPQGPLKSIPWRGGQLWFTKSWELMHSFDEIVTGEIYRFKADTDTPRILDCGANIGLSVLYFAQLYPQARITAFEPDEHNFGLLKRNMQSYDVQNVEILQKAIWIHNDSITFESTGGQGSKIGEGGSITVASARLADLLQEPADFLKIDIEGAEFSVIKDCAPVLRNVKHLFLEYHGAISQSHELTEMLEILHQNGFDYYIREAADNVKYPFIRSRSAGGFEQQLNIFAVRRGE</sequence>
<keyword evidence="3" id="KW-1185">Reference proteome</keyword>
<organism evidence="2 3">
    <name type="scientific">Chitinophaga barathri</name>
    <dbReference type="NCBI Taxonomy" id="1647451"/>
    <lineage>
        <taxon>Bacteria</taxon>
        <taxon>Pseudomonadati</taxon>
        <taxon>Bacteroidota</taxon>
        <taxon>Chitinophagia</taxon>
        <taxon>Chitinophagales</taxon>
        <taxon>Chitinophagaceae</taxon>
        <taxon>Chitinophaga</taxon>
    </lineage>
</organism>
<comment type="caution">
    <text evidence="2">The sequence shown here is derived from an EMBL/GenBank/DDBJ whole genome shotgun (WGS) entry which is preliminary data.</text>
</comment>
<reference evidence="3" key="1">
    <citation type="submission" date="2018-11" db="EMBL/GenBank/DDBJ databases">
        <title>Chitinophaga lutea sp.nov., isolate from arsenic contaminated soil.</title>
        <authorList>
            <person name="Zong Y."/>
        </authorList>
    </citation>
    <scope>NUCLEOTIDE SEQUENCE [LARGE SCALE GENOMIC DNA]</scope>
    <source>
        <strain evidence="3">YLT18</strain>
    </source>
</reference>
<accession>A0A3N4MIQ2</accession>
<protein>
    <submittedName>
        <fullName evidence="2">FkbM family methyltransferase</fullName>
    </submittedName>
</protein>
<keyword evidence="2" id="KW-0489">Methyltransferase</keyword>
<dbReference type="PANTHER" id="PTHR34203">
    <property type="entry name" value="METHYLTRANSFERASE, FKBM FAMILY PROTEIN"/>
    <property type="match status" value="1"/>
</dbReference>
<dbReference type="AlphaFoldDB" id="A0A3N4MIQ2"/>
<name>A0A3N4MIQ2_9BACT</name>
<dbReference type="GO" id="GO:0032259">
    <property type="term" value="P:methylation"/>
    <property type="evidence" value="ECO:0007669"/>
    <property type="project" value="UniProtKB-KW"/>
</dbReference>
<dbReference type="PANTHER" id="PTHR34203:SF15">
    <property type="entry name" value="SLL1173 PROTEIN"/>
    <property type="match status" value="1"/>
</dbReference>
<dbReference type="InterPro" id="IPR006342">
    <property type="entry name" value="FkbM_mtfrase"/>
</dbReference>
<dbReference type="Proteomes" id="UP000279089">
    <property type="component" value="Unassembled WGS sequence"/>
</dbReference>